<dbReference type="SUPFAM" id="SSF56300">
    <property type="entry name" value="Metallo-dependent phosphatases"/>
    <property type="match status" value="1"/>
</dbReference>
<keyword evidence="6 20" id="KW-0812">Transmembrane</keyword>
<dbReference type="EC" id="3.1.3.16" evidence="19"/>
<dbReference type="GO" id="GO:0097723">
    <property type="term" value="P:amoeboid sperm motility"/>
    <property type="evidence" value="ECO:0007669"/>
    <property type="project" value="UniProtKB-ARBA"/>
</dbReference>
<keyword evidence="5" id="KW-0808">Transferase</keyword>
<protein>
    <recommendedName>
        <fullName evidence="19">Serine/threonine-protein phosphatase</fullName>
        <ecNumber evidence="19">3.1.3.16</ecNumber>
    </recommendedName>
</protein>
<feature type="domain" description="Serine/threonine specific protein phosphatases" evidence="22">
    <location>
        <begin position="681"/>
        <end position="686"/>
    </location>
</feature>
<dbReference type="PANTHER" id="PTHR48043:SF23">
    <property type="entry name" value="UDP-GLUCURONOSYLTRANSFERASE"/>
    <property type="match status" value="1"/>
</dbReference>
<dbReference type="InterPro" id="IPR031675">
    <property type="entry name" value="STPPase_N"/>
</dbReference>
<dbReference type="InterPro" id="IPR050271">
    <property type="entry name" value="UDP-glycosyltransferase"/>
</dbReference>
<comment type="similarity">
    <text evidence="3">Belongs to the UDP-glycosyltransferase family.</text>
</comment>
<evidence type="ECO:0000256" key="9">
    <source>
        <dbReference type="ARBA" id="ARBA00022801"/>
    </source>
</evidence>
<evidence type="ECO:0000256" key="20">
    <source>
        <dbReference type="SAM" id="Phobius"/>
    </source>
</evidence>
<keyword evidence="9 19" id="KW-0378">Hydrolase</keyword>
<feature type="signal peptide" evidence="21">
    <location>
        <begin position="1"/>
        <end position="18"/>
    </location>
</feature>
<dbReference type="GO" id="GO:0004722">
    <property type="term" value="F:protein serine/threonine phosphatase activity"/>
    <property type="evidence" value="ECO:0007669"/>
    <property type="project" value="UniProtKB-EC"/>
</dbReference>
<dbReference type="InterPro" id="IPR002213">
    <property type="entry name" value="UDP_glucos_trans"/>
</dbReference>
<dbReference type="FunFam" id="3.60.21.10:FF:000026">
    <property type="entry name" value="Serine/threonine-protein phosphatase"/>
    <property type="match status" value="1"/>
</dbReference>
<comment type="catalytic activity">
    <reaction evidence="16">
        <text>O-phospho-L-seryl-[protein] + H2O = L-seryl-[protein] + phosphate</text>
        <dbReference type="Rhea" id="RHEA:20629"/>
        <dbReference type="Rhea" id="RHEA-COMP:9863"/>
        <dbReference type="Rhea" id="RHEA-COMP:11604"/>
        <dbReference type="ChEBI" id="CHEBI:15377"/>
        <dbReference type="ChEBI" id="CHEBI:29999"/>
        <dbReference type="ChEBI" id="CHEBI:43474"/>
        <dbReference type="ChEBI" id="CHEBI:83421"/>
        <dbReference type="EC" id="3.1.3.16"/>
    </reaction>
</comment>
<dbReference type="GO" id="GO:0046872">
    <property type="term" value="F:metal ion binding"/>
    <property type="evidence" value="ECO:0007669"/>
    <property type="project" value="UniProtKB-KW"/>
</dbReference>
<evidence type="ECO:0000256" key="18">
    <source>
        <dbReference type="ARBA" id="ARBA00054219"/>
    </source>
</evidence>
<dbReference type="FunFam" id="3.40.50.2000:FF:000038">
    <property type="entry name" value="UDP-GlucuronosylTransferase"/>
    <property type="match status" value="1"/>
</dbReference>
<evidence type="ECO:0000256" key="14">
    <source>
        <dbReference type="ARBA" id="ARBA00037818"/>
    </source>
</evidence>
<dbReference type="GO" id="GO:0007060">
    <property type="term" value="P:male meiosis chromosome segregation"/>
    <property type="evidence" value="ECO:0007669"/>
    <property type="project" value="UniProtKB-ARBA"/>
</dbReference>
<dbReference type="SMART" id="SM00174">
    <property type="entry name" value="RHO"/>
    <property type="match status" value="1"/>
</dbReference>
<dbReference type="Pfam" id="PF00149">
    <property type="entry name" value="Metallophos"/>
    <property type="match status" value="1"/>
</dbReference>
<evidence type="ECO:0000256" key="19">
    <source>
        <dbReference type="RuleBase" id="RU004273"/>
    </source>
</evidence>
<evidence type="ECO:0000313" key="24">
    <source>
        <dbReference type="Proteomes" id="UP001175271"/>
    </source>
</evidence>
<feature type="chain" id="PRO_5041422648" description="Serine/threonine-protein phosphatase" evidence="21">
    <location>
        <begin position="19"/>
        <end position="1033"/>
    </location>
</feature>
<keyword evidence="12 20" id="KW-0472">Membrane</keyword>
<dbReference type="CDD" id="cd03784">
    <property type="entry name" value="GT1_Gtf-like"/>
    <property type="match status" value="1"/>
</dbReference>
<evidence type="ECO:0000256" key="4">
    <source>
        <dbReference type="ARBA" id="ARBA00022676"/>
    </source>
</evidence>
<comment type="catalytic activity">
    <reaction evidence="15">
        <text>glucuronate acceptor + UDP-alpha-D-glucuronate = acceptor beta-D-glucuronoside + UDP + H(+)</text>
        <dbReference type="Rhea" id="RHEA:21032"/>
        <dbReference type="ChEBI" id="CHEBI:15378"/>
        <dbReference type="ChEBI" id="CHEBI:58052"/>
        <dbReference type="ChEBI" id="CHEBI:58223"/>
        <dbReference type="ChEBI" id="CHEBI:132367"/>
        <dbReference type="ChEBI" id="CHEBI:132368"/>
        <dbReference type="EC" id="2.4.1.17"/>
    </reaction>
</comment>
<keyword evidence="10" id="KW-0904">Protein phosphatase</keyword>
<reference evidence="23" key="1">
    <citation type="submission" date="2023-06" db="EMBL/GenBank/DDBJ databases">
        <title>Genomic analysis of the entomopathogenic nematode Steinernema hermaphroditum.</title>
        <authorList>
            <person name="Schwarz E.M."/>
            <person name="Heppert J.K."/>
            <person name="Baniya A."/>
            <person name="Schwartz H.T."/>
            <person name="Tan C.-H."/>
            <person name="Antoshechkin I."/>
            <person name="Sternberg P.W."/>
            <person name="Goodrich-Blair H."/>
            <person name="Dillman A.R."/>
        </authorList>
    </citation>
    <scope>NUCLEOTIDE SEQUENCE</scope>
    <source>
        <strain evidence="23">PS9179</strain>
        <tissue evidence="23">Whole animal</tissue>
    </source>
</reference>
<dbReference type="GO" id="GO:0015020">
    <property type="term" value="F:glucuronosyltransferase activity"/>
    <property type="evidence" value="ECO:0007669"/>
    <property type="project" value="UniProtKB-EC"/>
</dbReference>
<evidence type="ECO:0000256" key="1">
    <source>
        <dbReference type="ARBA" id="ARBA00004167"/>
    </source>
</evidence>
<dbReference type="GO" id="GO:0031143">
    <property type="term" value="C:pseudopodium"/>
    <property type="evidence" value="ECO:0007669"/>
    <property type="project" value="UniProtKB-SubCell"/>
</dbReference>
<dbReference type="Gene3D" id="3.60.21.10">
    <property type="match status" value="1"/>
</dbReference>
<comment type="function">
    <text evidence="18">Probable phosphatase which plays a redundant role with gsp-4 in spermatogenesis by regulating sister chromatid segregation during meiosis. In addition, involved in sperm motility by controlling the dynamic disassembly of major sperm proteins (MSP) in the spermatozoan pseudopodium.</text>
</comment>
<dbReference type="PROSITE" id="PS51419">
    <property type="entry name" value="RAB"/>
    <property type="match status" value="1"/>
</dbReference>
<evidence type="ECO:0000256" key="12">
    <source>
        <dbReference type="ARBA" id="ARBA00023136"/>
    </source>
</evidence>
<comment type="similarity">
    <text evidence="2 19">Belongs to the PPP phosphatase family.</text>
</comment>
<dbReference type="Pfam" id="PF00071">
    <property type="entry name" value="Ras"/>
    <property type="match status" value="1"/>
</dbReference>
<dbReference type="InterPro" id="IPR006186">
    <property type="entry name" value="Ser/Thr-sp_prot-phosphatase"/>
</dbReference>
<dbReference type="Pfam" id="PF00201">
    <property type="entry name" value="UDPGT"/>
    <property type="match status" value="1"/>
</dbReference>
<evidence type="ECO:0000256" key="3">
    <source>
        <dbReference type="ARBA" id="ARBA00009995"/>
    </source>
</evidence>
<evidence type="ECO:0000259" key="22">
    <source>
        <dbReference type="PROSITE" id="PS00125"/>
    </source>
</evidence>
<evidence type="ECO:0000313" key="23">
    <source>
        <dbReference type="EMBL" id="KAK0406312.1"/>
    </source>
</evidence>
<dbReference type="SMART" id="SM00173">
    <property type="entry name" value="RAS"/>
    <property type="match status" value="1"/>
</dbReference>
<dbReference type="EMBL" id="JAUCMV010000004">
    <property type="protein sequence ID" value="KAK0406312.1"/>
    <property type="molecule type" value="Genomic_DNA"/>
</dbReference>
<dbReference type="Proteomes" id="UP001175271">
    <property type="component" value="Unassembled WGS sequence"/>
</dbReference>
<keyword evidence="13" id="KW-0464">Manganese</keyword>
<keyword evidence="4" id="KW-0328">Glycosyltransferase</keyword>
<dbReference type="AlphaFoldDB" id="A0AA39HI51"/>
<evidence type="ECO:0000256" key="11">
    <source>
        <dbReference type="ARBA" id="ARBA00022989"/>
    </source>
</evidence>
<dbReference type="GO" id="GO:0000785">
    <property type="term" value="C:chromatin"/>
    <property type="evidence" value="ECO:0007669"/>
    <property type="project" value="UniProtKB-ARBA"/>
</dbReference>
<dbReference type="GO" id="GO:0005525">
    <property type="term" value="F:GTP binding"/>
    <property type="evidence" value="ECO:0007669"/>
    <property type="project" value="InterPro"/>
</dbReference>
<keyword evidence="24" id="KW-1185">Reference proteome</keyword>
<dbReference type="PROSITE" id="PS51420">
    <property type="entry name" value="RHO"/>
    <property type="match status" value="1"/>
</dbReference>
<keyword evidence="11 20" id="KW-1133">Transmembrane helix</keyword>
<dbReference type="GO" id="GO:0003924">
    <property type="term" value="F:GTPase activity"/>
    <property type="evidence" value="ECO:0007669"/>
    <property type="project" value="InterPro"/>
</dbReference>
<accession>A0AA39HI51</accession>
<dbReference type="SMART" id="SM00156">
    <property type="entry name" value="PP2Ac"/>
    <property type="match status" value="1"/>
</dbReference>
<feature type="transmembrane region" description="Helical" evidence="20">
    <location>
        <begin position="490"/>
        <end position="513"/>
    </location>
</feature>
<name>A0AA39HI51_9BILA</name>
<dbReference type="PROSITE" id="PS00125">
    <property type="entry name" value="SER_THR_PHOSPHATASE"/>
    <property type="match status" value="1"/>
</dbReference>
<dbReference type="CDD" id="cd00157">
    <property type="entry name" value="Rho"/>
    <property type="match status" value="1"/>
</dbReference>
<dbReference type="SUPFAM" id="SSF52540">
    <property type="entry name" value="P-loop containing nucleoside triphosphate hydrolases"/>
    <property type="match status" value="1"/>
</dbReference>
<evidence type="ECO:0000256" key="7">
    <source>
        <dbReference type="ARBA" id="ARBA00022723"/>
    </source>
</evidence>
<dbReference type="InterPro" id="IPR004843">
    <property type="entry name" value="Calcineurin-like_PHP"/>
</dbReference>
<evidence type="ECO:0000256" key="15">
    <source>
        <dbReference type="ARBA" id="ARBA00047475"/>
    </source>
</evidence>
<dbReference type="Gene3D" id="3.40.50.2000">
    <property type="entry name" value="Glycogen Phosphorylase B"/>
    <property type="match status" value="2"/>
</dbReference>
<dbReference type="SMART" id="SM00175">
    <property type="entry name" value="RAB"/>
    <property type="match status" value="1"/>
</dbReference>
<dbReference type="PRINTS" id="PR00114">
    <property type="entry name" value="STPHPHTASE"/>
</dbReference>
<evidence type="ECO:0000256" key="10">
    <source>
        <dbReference type="ARBA" id="ARBA00022912"/>
    </source>
</evidence>
<evidence type="ECO:0000256" key="2">
    <source>
        <dbReference type="ARBA" id="ARBA00008294"/>
    </source>
</evidence>
<keyword evidence="8 21" id="KW-0732">Signal</keyword>
<comment type="catalytic activity">
    <reaction evidence="17 19">
        <text>O-phospho-L-threonyl-[protein] + H2O = L-threonyl-[protein] + phosphate</text>
        <dbReference type="Rhea" id="RHEA:47004"/>
        <dbReference type="Rhea" id="RHEA-COMP:11060"/>
        <dbReference type="Rhea" id="RHEA-COMP:11605"/>
        <dbReference type="ChEBI" id="CHEBI:15377"/>
        <dbReference type="ChEBI" id="CHEBI:30013"/>
        <dbReference type="ChEBI" id="CHEBI:43474"/>
        <dbReference type="ChEBI" id="CHEBI:61977"/>
        <dbReference type="EC" id="3.1.3.16"/>
    </reaction>
</comment>
<dbReference type="GO" id="GO:0018991">
    <property type="term" value="P:egg-laying behavior"/>
    <property type="evidence" value="ECO:0007669"/>
    <property type="project" value="UniProtKB-ARBA"/>
</dbReference>
<evidence type="ECO:0000256" key="6">
    <source>
        <dbReference type="ARBA" id="ARBA00022692"/>
    </source>
</evidence>
<dbReference type="SUPFAM" id="SSF53756">
    <property type="entry name" value="UDP-Glycosyltransferase/glycogen phosphorylase"/>
    <property type="match status" value="1"/>
</dbReference>
<dbReference type="PROSITE" id="PS51421">
    <property type="entry name" value="RAS"/>
    <property type="match status" value="1"/>
</dbReference>
<organism evidence="23 24">
    <name type="scientific">Steinernema hermaphroditum</name>
    <dbReference type="NCBI Taxonomy" id="289476"/>
    <lineage>
        <taxon>Eukaryota</taxon>
        <taxon>Metazoa</taxon>
        <taxon>Ecdysozoa</taxon>
        <taxon>Nematoda</taxon>
        <taxon>Chromadorea</taxon>
        <taxon>Rhabditida</taxon>
        <taxon>Tylenchina</taxon>
        <taxon>Panagrolaimomorpha</taxon>
        <taxon>Strongyloidoidea</taxon>
        <taxon>Steinernematidae</taxon>
        <taxon>Steinernema</taxon>
    </lineage>
</organism>
<dbReference type="PANTHER" id="PTHR48043">
    <property type="entry name" value="EG:EG0003.4 PROTEIN-RELATED"/>
    <property type="match status" value="1"/>
</dbReference>
<dbReference type="InterPro" id="IPR027417">
    <property type="entry name" value="P-loop_NTPase"/>
</dbReference>
<evidence type="ECO:0000256" key="5">
    <source>
        <dbReference type="ARBA" id="ARBA00022679"/>
    </source>
</evidence>
<evidence type="ECO:0000256" key="21">
    <source>
        <dbReference type="SAM" id="SignalP"/>
    </source>
</evidence>
<evidence type="ECO:0000256" key="13">
    <source>
        <dbReference type="ARBA" id="ARBA00023211"/>
    </source>
</evidence>
<dbReference type="GO" id="GO:0016020">
    <property type="term" value="C:membrane"/>
    <property type="evidence" value="ECO:0007669"/>
    <property type="project" value="UniProtKB-SubCell"/>
</dbReference>
<dbReference type="Gene3D" id="3.40.50.300">
    <property type="entry name" value="P-loop containing nucleotide triphosphate hydrolases"/>
    <property type="match status" value="1"/>
</dbReference>
<comment type="subcellular location">
    <subcellularLocation>
        <location evidence="14">Cell projection</location>
        <location evidence="14">Pseudopodium</location>
    </subcellularLocation>
    <subcellularLocation>
        <location evidence="1">Membrane</location>
        <topology evidence="1">Single-pass membrane protein</topology>
    </subcellularLocation>
</comment>
<proteinExistence type="inferred from homology"/>
<dbReference type="InterPro" id="IPR029052">
    <property type="entry name" value="Metallo-depent_PP-like"/>
</dbReference>
<evidence type="ECO:0000256" key="16">
    <source>
        <dbReference type="ARBA" id="ARBA00047761"/>
    </source>
</evidence>
<dbReference type="GO" id="GO:0031272">
    <property type="term" value="P:regulation of pseudopodium assembly"/>
    <property type="evidence" value="ECO:0007669"/>
    <property type="project" value="UniProtKB-ARBA"/>
</dbReference>
<evidence type="ECO:0000256" key="8">
    <source>
        <dbReference type="ARBA" id="ARBA00022729"/>
    </source>
</evidence>
<dbReference type="InterPro" id="IPR001806">
    <property type="entry name" value="Small_GTPase"/>
</dbReference>
<gene>
    <name evidence="23" type="ORF">QR680_018497</name>
</gene>
<sequence>MRLLVLFVSLLLAAECRQFKILVFSPRFAHSHVTYMGKIADALVEAGHDVTVFLPEISKNVQTNGTKLAKTITMPPAERVIKQFEGDAYFVDTWTASPSNPLIHRQLMSFVADTMAMQCEELVKHDEIFDHFRREQFDLGIVEAFDLCGFGFFEAIGVKKTIVTSSTIMFDGMSRALGVPSPPSFVPSTWSTSGESMNFAERFRNMFILNFVGYWFHDRTRNMEHKYFQDKFGADFPCFDELTARASVALVNSEPIIDFARPTLNKVLYIGGIGVPAPQPLNEFWTEVMGRREKAVLISFGSFAQSYVMPLKMKEALKETMRRFPDVTFIWKYEKEEDNIGQGVPNLVANPWVPQNDLLNHPNLKAFVTHAGMNSIIEASHRAVPLVTIPLFAEQLRNSKMTKKVGFSVYVDKEQLFDPDTVAAAIHEILNNDKYEKTAKRVSEMIKKRPIPIKESLVRHVEFVAEFGQMPTFDPIGRHLSWIAYNSLDVIAAGALALLTLGFILLVLIVKIFQLISSKKDKWREARSLGACANHQLRVNSSPVHGPLEAPHPHRVTSTESTMAQPLDIDSMISRLLNVGMAGGRLTTQVGEQELQQLCQMAKEVFISQSSLIEIEPPVVVCGDIHGQYADLLRVFDKNGFPPDSNYIFLGDYVDRGRQNIETICLMFCYKIKYPENFFMLRGNHECPAINRVYGFFEECNRRYKSIRLWNAFQDTFNWMPLCGLIGGKILCMHGGLSPALQNIEQLRSLPRPQDPPNPSMGIDLLWADPDQWAKGWQANTRGVSYVFGQDVVVDVCQKLDIDLVARAHQVVQDGYEFFANRRLVTIFSAPHYCGQFDNAAATMAVNEEMSCSFNVYRPTAKAVRMAMKANTPPATPTPAPFDHYSVDVIVDDRKVRLELTDTAGQESFTDLRRLSYYNTRVFIVCFSVVDRNSFLNVKSQWIPELRLYSSFSHVILVGTKIDLREPAEDKGEDRVSRKEGRKMARKIGALKYVECSSLRNIGLRSLFEDISRLVLYSEPSKIKESESCCNVL</sequence>
<keyword evidence="7" id="KW-0479">Metal-binding</keyword>
<evidence type="ECO:0000256" key="17">
    <source>
        <dbReference type="ARBA" id="ARBA00048336"/>
    </source>
</evidence>
<comment type="caution">
    <text evidence="23">The sequence shown here is derived from an EMBL/GenBank/DDBJ whole genome shotgun (WGS) entry which is preliminary data.</text>
</comment>
<dbReference type="Pfam" id="PF16891">
    <property type="entry name" value="STPPase_N"/>
    <property type="match status" value="1"/>
</dbReference>